<evidence type="ECO:0000313" key="5">
    <source>
        <dbReference type="Proteomes" id="UP001301140"/>
    </source>
</evidence>
<name>A0AAP3V0A1_9PROT</name>
<dbReference type="Pfam" id="PF03098">
    <property type="entry name" value="An_peroxidase"/>
    <property type="match status" value="1"/>
</dbReference>
<dbReference type="GO" id="GO:0020037">
    <property type="term" value="F:heme binding"/>
    <property type="evidence" value="ECO:0007669"/>
    <property type="project" value="InterPro"/>
</dbReference>
<evidence type="ECO:0000313" key="4">
    <source>
        <dbReference type="EMBL" id="MDF1585425.1"/>
    </source>
</evidence>
<evidence type="ECO:0000256" key="2">
    <source>
        <dbReference type="ARBA" id="ARBA00022525"/>
    </source>
</evidence>
<dbReference type="InterPro" id="IPR037120">
    <property type="entry name" value="Haem_peroxidase_sf_animal"/>
</dbReference>
<dbReference type="PROSITE" id="PS50292">
    <property type="entry name" value="PEROXIDASE_3"/>
    <property type="match status" value="1"/>
</dbReference>
<dbReference type="AlphaFoldDB" id="A0AAP3V0A1"/>
<dbReference type="SUPFAM" id="SSF48113">
    <property type="entry name" value="Heme-dependent peroxidases"/>
    <property type="match status" value="1"/>
</dbReference>
<comment type="subcellular location">
    <subcellularLocation>
        <location evidence="1">Secreted</location>
    </subcellularLocation>
</comment>
<keyword evidence="5" id="KW-1185">Reference proteome</keyword>
<keyword evidence="2" id="KW-0964">Secreted</keyword>
<keyword evidence="4" id="KW-0575">Peroxidase</keyword>
<reference evidence="4 5" key="1">
    <citation type="submission" date="2023-03" db="EMBL/GenBank/DDBJ databases">
        <title>YIM 152171 draft genome.</title>
        <authorList>
            <person name="Yang Z."/>
        </authorList>
    </citation>
    <scope>NUCLEOTIDE SEQUENCE [LARGE SCALE GENOMIC DNA]</scope>
    <source>
        <strain evidence="4 5">YIM 152171</strain>
    </source>
</reference>
<dbReference type="Proteomes" id="UP001301140">
    <property type="component" value="Unassembled WGS sequence"/>
</dbReference>
<dbReference type="GO" id="GO:0004601">
    <property type="term" value="F:peroxidase activity"/>
    <property type="evidence" value="ECO:0007669"/>
    <property type="project" value="UniProtKB-KW"/>
</dbReference>
<evidence type="ECO:0000256" key="1">
    <source>
        <dbReference type="ARBA" id="ARBA00004613"/>
    </source>
</evidence>
<gene>
    <name evidence="4" type="ORF">PZ740_03385</name>
</gene>
<keyword evidence="4" id="KW-0560">Oxidoreductase</keyword>
<dbReference type="GO" id="GO:0006979">
    <property type="term" value="P:response to oxidative stress"/>
    <property type="evidence" value="ECO:0007669"/>
    <property type="project" value="InterPro"/>
</dbReference>
<dbReference type="InterPro" id="IPR019791">
    <property type="entry name" value="Haem_peroxidase_animal"/>
</dbReference>
<dbReference type="RefSeq" id="WP_327787843.1">
    <property type="nucleotide sequence ID" value="NZ_JARGEQ010000018.1"/>
</dbReference>
<dbReference type="PANTHER" id="PTHR11475:SF4">
    <property type="entry name" value="CHORION PEROXIDASE"/>
    <property type="match status" value="1"/>
</dbReference>
<dbReference type="Gene3D" id="1.10.640.10">
    <property type="entry name" value="Haem peroxidase domain superfamily, animal type"/>
    <property type="match status" value="1"/>
</dbReference>
<evidence type="ECO:0000256" key="3">
    <source>
        <dbReference type="ARBA" id="ARBA00023180"/>
    </source>
</evidence>
<keyword evidence="3" id="KW-0325">Glycoprotein</keyword>
<dbReference type="GO" id="GO:0005576">
    <property type="term" value="C:extracellular region"/>
    <property type="evidence" value="ECO:0007669"/>
    <property type="project" value="UniProtKB-SubCell"/>
</dbReference>
<accession>A0AAP3V0A1</accession>
<sequence length="512" mass="56126">MPTNVSSHGYSPREYQPVPLGTTFEAGRFGRMFPELPALEVADAALEALGTAMKEPDPADPARDNPEVAAGYTYLGQFVDHDITFDPTTVPEMRVDPQAVFNFRTPKLELDSVYLAGPGVSRYLYDATAGTAVRASLLIGRTQPTSSQLPPQFQIAEPLPNDLPRLNKVAVIGDPRNDENLAVAQTHLAFLKFHNKIVGRLAGGVPEDRLFEKAREATTWHYQKIVLTDFLPKLIRPAVLQDVLENGRKFYNLANAEPFIPIEFSVAAYRLGHSMVREAYQWNRVFSSPDQGGLVIASLDLLFRFSELSSAAADTDIPVPSNWPIDWRRFFELGQGPGVNHARRFDPLLIPALHDLRPRPVPATDPAADDSLAVRNLKRGQRMSLPSGQAVACRMGIVPLTPAEINSGRGTPDEAVAAAHGLDRKTPLWYYILKEAHVQEDGLRLGEVGSRILAEVFVGLLEGDANSFLAQNPLWQATMFKDPAHPPADVYTMADLLAFVDDVNPVGEAGAG</sequence>
<dbReference type="CDD" id="cd09819">
    <property type="entry name" value="An_peroxidase_bacterial_1"/>
    <property type="match status" value="1"/>
</dbReference>
<organism evidence="4 5">
    <name type="scientific">Marinimicrococcus flavescens</name>
    <dbReference type="NCBI Taxonomy" id="3031815"/>
    <lineage>
        <taxon>Bacteria</taxon>
        <taxon>Pseudomonadati</taxon>
        <taxon>Pseudomonadota</taxon>
        <taxon>Alphaproteobacteria</taxon>
        <taxon>Geminicoccales</taxon>
        <taxon>Geminicoccaceae</taxon>
        <taxon>Marinimicrococcus</taxon>
    </lineage>
</organism>
<dbReference type="PANTHER" id="PTHR11475">
    <property type="entry name" value="OXIDASE/PEROXIDASE"/>
    <property type="match status" value="1"/>
</dbReference>
<dbReference type="InterPro" id="IPR010255">
    <property type="entry name" value="Haem_peroxidase_sf"/>
</dbReference>
<proteinExistence type="predicted"/>
<protein>
    <submittedName>
        <fullName evidence="4">Heme peroxidase family protein</fullName>
    </submittedName>
</protein>
<comment type="caution">
    <text evidence="4">The sequence shown here is derived from an EMBL/GenBank/DDBJ whole genome shotgun (WGS) entry which is preliminary data.</text>
</comment>
<dbReference type="EMBL" id="JARGEQ010000018">
    <property type="protein sequence ID" value="MDF1585425.1"/>
    <property type="molecule type" value="Genomic_DNA"/>
</dbReference>